<feature type="coiled-coil region" evidence="6">
    <location>
        <begin position="253"/>
        <end position="326"/>
    </location>
</feature>
<reference evidence="10" key="2">
    <citation type="journal article" date="2021" name="PeerJ">
        <title>Extensive microbial diversity within the chicken gut microbiome revealed by metagenomics and culture.</title>
        <authorList>
            <person name="Gilroy R."/>
            <person name="Ravi A."/>
            <person name="Getino M."/>
            <person name="Pursley I."/>
            <person name="Horton D.L."/>
            <person name="Alikhan N.F."/>
            <person name="Baker D."/>
            <person name="Gharbi K."/>
            <person name="Hall N."/>
            <person name="Watson M."/>
            <person name="Adriaenssens E.M."/>
            <person name="Foster-Nyarko E."/>
            <person name="Jarju S."/>
            <person name="Secka A."/>
            <person name="Antonio M."/>
            <person name="Oren A."/>
            <person name="Chaudhuri R.R."/>
            <person name="La Ragione R."/>
            <person name="Hildebrand F."/>
            <person name="Pallen M.J."/>
        </authorList>
    </citation>
    <scope>NUCLEOTIDE SEQUENCE</scope>
    <source>
        <strain evidence="10">ChiGjej2B2-12916</strain>
    </source>
</reference>
<comment type="caution">
    <text evidence="10">The sequence shown here is derived from an EMBL/GenBank/DDBJ whole genome shotgun (WGS) entry which is preliminary data.</text>
</comment>
<dbReference type="InterPro" id="IPR038766">
    <property type="entry name" value="Membrane_comp_ABC_pdt"/>
</dbReference>
<feature type="region of interest" description="Disordered" evidence="7">
    <location>
        <begin position="447"/>
        <end position="472"/>
    </location>
</feature>
<feature type="transmembrane region" description="Helical" evidence="8">
    <location>
        <begin position="710"/>
        <end position="730"/>
    </location>
</feature>
<keyword evidence="2" id="KW-1003">Cell membrane</keyword>
<keyword evidence="6" id="KW-0175">Coiled coil</keyword>
<dbReference type="EMBL" id="DVFO01000042">
    <property type="protein sequence ID" value="HIQ60813.1"/>
    <property type="molecule type" value="Genomic_DNA"/>
</dbReference>
<evidence type="ECO:0000256" key="2">
    <source>
        <dbReference type="ARBA" id="ARBA00022475"/>
    </source>
</evidence>
<evidence type="ECO:0000256" key="6">
    <source>
        <dbReference type="SAM" id="Coils"/>
    </source>
</evidence>
<dbReference type="AlphaFoldDB" id="A0A9D1CH00"/>
<evidence type="ECO:0000256" key="5">
    <source>
        <dbReference type="ARBA" id="ARBA00023136"/>
    </source>
</evidence>
<feature type="transmembrane region" description="Helical" evidence="8">
    <location>
        <begin position="541"/>
        <end position="561"/>
    </location>
</feature>
<sequence>MVKRKNRLLTDFIREVRHTYSRFLSILLLSALAVAFLVGLRATAPDMEYTADNYYDSHHLMDGYVMSTMGLTQEDLQALAQADGVDQVEGAWSVDATAVDSIVSMRSMPEALNLLNVVEGRLPQQADECVTEGMLLTALGLEIGDTLTVTLDEADQDTLTRTSYTIVGTVQSPLYVGTDRGSTTLGSGSIDAFAYIPGENFDLDVYTTAYFTGDGMEALNSYSQAYADQLSALVDSLDPLAQERASLRDEEVRSEAQKELDDARSELADAQKELDDAKKKLDDARAELDSGWADYESGLATLEQEIKDGQAKLNTARSQLEESQTRYEQGKVDYQEGLAQYQDGQTAYEDNLAQLDAQQEEVARGYEEYYDALKPFEGTPMYDQMVEQLAPQKAKLDEASAQIQAGYTQLAQVKTQLEESKAELDAAQAQLKDAAQQLDTGWAEYQSGQQALDQEEARGRSQLAQAKAELDDGEAEYQKGLEEYEQAKADAQPELEQAQADIDQGQKDLDAMATCEWYVLGRDTNSGFVSYSQDAERVDNLSSIFPVIFFVVAALACLTTMTRMVEEQRTQIGSLKALGFSRLAISQKYIGYAFVASLVGGLMGLALGATLIPAVIANAFQIMYAIPGLDYKMQLPLFVLAVLAAVACTTGAALWACLSTLIDTPANLMRPRAPKAGKRVFLEYIKPIWRRLSFTWKVTMRNLFRYQKRFWMTVIGIGGCTALIVTGFGLHESIFDVLDKQFDEISLYDATVGLDEDLTEEQKQGIENYLDGEEAVEDYMFTYQQMMDASTTGTSYDVYLFAVDDVEEFGRFVDLRHRWDHSPVELDSSGVVIDEKLSELLDVSVGDTITLEGDQRVEAVVADITENYVYHYVYLTRDLYTQLYGEDYQNNVMLLAYQDGMGVDVSNQTSETLMKMDGVASYSYIATIRDSFEDSMDAINYAVVIIIVAAAALAFVVLYNLTNINITERRSELATLKVLGFYDGETTAYVLRENVFLTIFGVILGLVLGRFLHSWMVLTVEVDLVMFGRTAPPYAYVLAAALTALFSLIVNVAAHFRLKKIDMVESLKTVE</sequence>
<name>A0A9D1CH00_9FIRM</name>
<feature type="transmembrane region" description="Helical" evidence="8">
    <location>
        <begin position="995"/>
        <end position="1013"/>
    </location>
</feature>
<evidence type="ECO:0000256" key="1">
    <source>
        <dbReference type="ARBA" id="ARBA00004651"/>
    </source>
</evidence>
<keyword evidence="4 8" id="KW-1133">Transmembrane helix</keyword>
<protein>
    <submittedName>
        <fullName evidence="10">FtsX-like permease family protein</fullName>
    </submittedName>
</protein>
<feature type="transmembrane region" description="Helical" evidence="8">
    <location>
        <begin position="1033"/>
        <end position="1054"/>
    </location>
</feature>
<feature type="transmembrane region" description="Helical" evidence="8">
    <location>
        <begin position="589"/>
        <end position="617"/>
    </location>
</feature>
<evidence type="ECO:0000313" key="10">
    <source>
        <dbReference type="EMBL" id="HIQ60813.1"/>
    </source>
</evidence>
<dbReference type="PANTHER" id="PTHR30287:SF1">
    <property type="entry name" value="INNER MEMBRANE PROTEIN"/>
    <property type="match status" value="1"/>
</dbReference>
<comment type="subcellular location">
    <subcellularLocation>
        <location evidence="1">Cell membrane</location>
        <topology evidence="1">Multi-pass membrane protein</topology>
    </subcellularLocation>
</comment>
<dbReference type="GO" id="GO:0005886">
    <property type="term" value="C:plasma membrane"/>
    <property type="evidence" value="ECO:0007669"/>
    <property type="project" value="UniProtKB-SubCell"/>
</dbReference>
<evidence type="ECO:0000256" key="7">
    <source>
        <dbReference type="SAM" id="MobiDB-lite"/>
    </source>
</evidence>
<feature type="transmembrane region" description="Helical" evidence="8">
    <location>
        <begin position="637"/>
        <end position="662"/>
    </location>
</feature>
<dbReference type="Gene3D" id="6.10.250.2200">
    <property type="match status" value="2"/>
</dbReference>
<reference evidence="10" key="1">
    <citation type="submission" date="2020-10" db="EMBL/GenBank/DDBJ databases">
        <authorList>
            <person name="Gilroy R."/>
        </authorList>
    </citation>
    <scope>NUCLEOTIDE SEQUENCE</scope>
    <source>
        <strain evidence="10">ChiGjej2B2-12916</strain>
    </source>
</reference>
<feature type="transmembrane region" description="Helical" evidence="8">
    <location>
        <begin position="938"/>
        <end position="961"/>
    </location>
</feature>
<dbReference type="PANTHER" id="PTHR30287">
    <property type="entry name" value="MEMBRANE COMPONENT OF PREDICTED ABC SUPERFAMILY METABOLITE UPTAKE TRANSPORTER"/>
    <property type="match status" value="1"/>
</dbReference>
<feature type="domain" description="ABC3 transporter permease C-terminal" evidence="9">
    <location>
        <begin position="544"/>
        <end position="659"/>
    </location>
</feature>
<proteinExistence type="predicted"/>
<gene>
    <name evidence="10" type="ORF">IAD31_04360</name>
</gene>
<keyword evidence="3 8" id="KW-0812">Transmembrane</keyword>
<evidence type="ECO:0000259" key="9">
    <source>
        <dbReference type="Pfam" id="PF02687"/>
    </source>
</evidence>
<dbReference type="SUPFAM" id="SSF57997">
    <property type="entry name" value="Tropomyosin"/>
    <property type="match status" value="1"/>
</dbReference>
<dbReference type="Pfam" id="PF02687">
    <property type="entry name" value="FtsX"/>
    <property type="match status" value="2"/>
</dbReference>
<accession>A0A9D1CH00</accession>
<feature type="coiled-coil region" evidence="6">
    <location>
        <begin position="410"/>
        <end position="437"/>
    </location>
</feature>
<evidence type="ECO:0000256" key="4">
    <source>
        <dbReference type="ARBA" id="ARBA00022989"/>
    </source>
</evidence>
<dbReference type="Proteomes" id="UP000886879">
    <property type="component" value="Unassembled WGS sequence"/>
</dbReference>
<keyword evidence="5 8" id="KW-0472">Membrane</keyword>
<feature type="transmembrane region" description="Helical" evidence="8">
    <location>
        <begin position="20"/>
        <end position="40"/>
    </location>
</feature>
<evidence type="ECO:0000313" key="11">
    <source>
        <dbReference type="Proteomes" id="UP000886879"/>
    </source>
</evidence>
<evidence type="ECO:0000256" key="8">
    <source>
        <dbReference type="SAM" id="Phobius"/>
    </source>
</evidence>
<dbReference type="InterPro" id="IPR003838">
    <property type="entry name" value="ABC3_permease_C"/>
</dbReference>
<feature type="domain" description="ABC3 transporter permease C-terminal" evidence="9">
    <location>
        <begin position="945"/>
        <end position="1054"/>
    </location>
</feature>
<evidence type="ECO:0000256" key="3">
    <source>
        <dbReference type="ARBA" id="ARBA00022692"/>
    </source>
</evidence>
<organism evidence="10 11">
    <name type="scientific">Candidatus Enterenecus faecium</name>
    <dbReference type="NCBI Taxonomy" id="2840780"/>
    <lineage>
        <taxon>Bacteria</taxon>
        <taxon>Bacillati</taxon>
        <taxon>Bacillota</taxon>
        <taxon>Clostridia</taxon>
        <taxon>Eubacteriales</taxon>
        <taxon>Candidatus Enterenecus</taxon>
    </lineage>
</organism>